<dbReference type="InterPro" id="IPR036641">
    <property type="entry name" value="HPT_dom_sf"/>
</dbReference>
<feature type="compositionally biased region" description="Basic and acidic residues" evidence="2">
    <location>
        <begin position="1"/>
        <end position="12"/>
    </location>
</feature>
<dbReference type="AlphaFoldDB" id="A0A1G7WKV2"/>
<proteinExistence type="predicted"/>
<evidence type="ECO:0000256" key="1">
    <source>
        <dbReference type="ARBA" id="ARBA00023012"/>
    </source>
</evidence>
<protein>
    <submittedName>
        <fullName evidence="4">Hpt domain-containing protein</fullName>
    </submittedName>
</protein>
<reference evidence="5" key="1">
    <citation type="submission" date="2016-10" db="EMBL/GenBank/DDBJ databases">
        <authorList>
            <person name="Varghese N."/>
            <person name="Submissions S."/>
        </authorList>
    </citation>
    <scope>NUCLEOTIDE SEQUENCE [LARGE SCALE GENOMIC DNA]</scope>
    <source>
        <strain evidence="5">930I</strain>
    </source>
</reference>
<dbReference type="RefSeq" id="WP_092615913.1">
    <property type="nucleotide sequence ID" value="NZ_FNCV01000002.1"/>
</dbReference>
<keyword evidence="5" id="KW-1185">Reference proteome</keyword>
<dbReference type="Proteomes" id="UP000217076">
    <property type="component" value="Unassembled WGS sequence"/>
</dbReference>
<sequence>MTDETDKPKAEAPPDPNPRLIKPPRQLADKVTRTPDGVDTATLERAEKMIASLQGSYLEWVEGDLERLQKAHDQAEAALAAGGDPTADLKALFEVAHDMKGQGGSFNYHLITQVGAYLCRFLEQIDPPAEKRHLEIAKVHVDTMRLVVSQRLEGDGGPAGKNLIRGLEAVLAKHRG</sequence>
<dbReference type="Gene3D" id="1.20.120.160">
    <property type="entry name" value="HPT domain"/>
    <property type="match status" value="1"/>
</dbReference>
<evidence type="ECO:0000256" key="2">
    <source>
        <dbReference type="SAM" id="MobiDB-lite"/>
    </source>
</evidence>
<dbReference type="SUPFAM" id="SSF47226">
    <property type="entry name" value="Histidine-containing phosphotransfer domain, HPT domain"/>
    <property type="match status" value="1"/>
</dbReference>
<evidence type="ECO:0000313" key="4">
    <source>
        <dbReference type="EMBL" id="SDG72627.1"/>
    </source>
</evidence>
<dbReference type="EMBL" id="FNCV01000002">
    <property type="protein sequence ID" value="SDG72627.1"/>
    <property type="molecule type" value="Genomic_DNA"/>
</dbReference>
<organism evidence="4 5">
    <name type="scientific">Roseospirillum parvum</name>
    <dbReference type="NCBI Taxonomy" id="83401"/>
    <lineage>
        <taxon>Bacteria</taxon>
        <taxon>Pseudomonadati</taxon>
        <taxon>Pseudomonadota</taxon>
        <taxon>Alphaproteobacteria</taxon>
        <taxon>Rhodospirillales</taxon>
        <taxon>Rhodospirillaceae</taxon>
        <taxon>Roseospirillum</taxon>
    </lineage>
</organism>
<dbReference type="GO" id="GO:0000160">
    <property type="term" value="P:phosphorelay signal transduction system"/>
    <property type="evidence" value="ECO:0007669"/>
    <property type="project" value="UniProtKB-KW"/>
</dbReference>
<gene>
    <name evidence="4" type="ORF">SAMN05421742_102240</name>
</gene>
<evidence type="ECO:0000313" key="5">
    <source>
        <dbReference type="Proteomes" id="UP000217076"/>
    </source>
</evidence>
<dbReference type="OrthoDB" id="9786548at2"/>
<dbReference type="GO" id="GO:0004672">
    <property type="term" value="F:protein kinase activity"/>
    <property type="evidence" value="ECO:0007669"/>
    <property type="project" value="UniProtKB-ARBA"/>
</dbReference>
<dbReference type="InterPro" id="IPR008207">
    <property type="entry name" value="Sig_transdc_His_kin_Hpt_dom"/>
</dbReference>
<feature type="domain" description="HPt" evidence="3">
    <location>
        <begin position="56"/>
        <end position="135"/>
    </location>
</feature>
<accession>A0A1G7WKV2</accession>
<evidence type="ECO:0000259" key="3">
    <source>
        <dbReference type="Pfam" id="PF01627"/>
    </source>
</evidence>
<dbReference type="STRING" id="83401.SAMN05421742_102240"/>
<feature type="region of interest" description="Disordered" evidence="2">
    <location>
        <begin position="1"/>
        <end position="36"/>
    </location>
</feature>
<name>A0A1G7WKV2_9PROT</name>
<keyword evidence="1" id="KW-0902">Two-component regulatory system</keyword>
<dbReference type="Pfam" id="PF01627">
    <property type="entry name" value="Hpt"/>
    <property type="match status" value="1"/>
</dbReference>